<evidence type="ECO:0000256" key="1">
    <source>
        <dbReference type="SAM" id="MobiDB-lite"/>
    </source>
</evidence>
<organism evidence="2 3">
    <name type="scientific">Cercopithifilaria johnstoni</name>
    <dbReference type="NCBI Taxonomy" id="2874296"/>
    <lineage>
        <taxon>Eukaryota</taxon>
        <taxon>Metazoa</taxon>
        <taxon>Ecdysozoa</taxon>
        <taxon>Nematoda</taxon>
        <taxon>Chromadorea</taxon>
        <taxon>Rhabditida</taxon>
        <taxon>Spirurina</taxon>
        <taxon>Spiruromorpha</taxon>
        <taxon>Filarioidea</taxon>
        <taxon>Onchocercidae</taxon>
        <taxon>Cercopithifilaria</taxon>
    </lineage>
</organism>
<dbReference type="AlphaFoldDB" id="A0A8J2M3R5"/>
<dbReference type="Proteomes" id="UP000746747">
    <property type="component" value="Unassembled WGS sequence"/>
</dbReference>
<accession>A0A8J2M3R5</accession>
<proteinExistence type="predicted"/>
<name>A0A8J2M3R5_9BILA</name>
<evidence type="ECO:0000313" key="3">
    <source>
        <dbReference type="Proteomes" id="UP000746747"/>
    </source>
</evidence>
<feature type="region of interest" description="Disordered" evidence="1">
    <location>
        <begin position="133"/>
        <end position="191"/>
    </location>
</feature>
<dbReference type="OrthoDB" id="5865157at2759"/>
<gene>
    <name evidence="2" type="ORF">CJOHNSTONI_LOCUS4594</name>
</gene>
<sequence>MGSLSAEQIKDFKQGIAEILMDESFLKLYDRIVQLQIFDSKNRSDSLVVATPLKTTIFHDYNTLRLQNNCVETGDSETIRVNPLTGEKLAYMQNNVSIAISNNNQNTELSNLIQSYVELLLQASSLCIPFNGTSTGDSTNDKESDRKIASEHKRLESNDTNNVDRHTTDNREVRSAPRSHTKEEITRAQNDPINVSKRFYDGRWRNENGELEALDLTKKRTKLNES</sequence>
<reference evidence="2" key="1">
    <citation type="submission" date="2021-09" db="EMBL/GenBank/DDBJ databases">
        <authorList>
            <consortium name="Pathogen Informatics"/>
        </authorList>
    </citation>
    <scope>NUCLEOTIDE SEQUENCE</scope>
</reference>
<comment type="caution">
    <text evidence="2">The sequence shown here is derived from an EMBL/GenBank/DDBJ whole genome shotgun (WGS) entry which is preliminary data.</text>
</comment>
<dbReference type="EMBL" id="CAKAEH010001311">
    <property type="protein sequence ID" value="CAG9534460.1"/>
    <property type="molecule type" value="Genomic_DNA"/>
</dbReference>
<keyword evidence="3" id="KW-1185">Reference proteome</keyword>
<feature type="compositionally biased region" description="Basic and acidic residues" evidence="1">
    <location>
        <begin position="139"/>
        <end position="186"/>
    </location>
</feature>
<evidence type="ECO:0000313" key="2">
    <source>
        <dbReference type="EMBL" id="CAG9534460.1"/>
    </source>
</evidence>
<protein>
    <submittedName>
        <fullName evidence="2">Uncharacterized protein</fullName>
    </submittedName>
</protein>